<keyword evidence="2" id="KW-0472">Membrane</keyword>
<organism evidence="3 4">
    <name type="scientific">Exidia glandulosa HHB12029</name>
    <dbReference type="NCBI Taxonomy" id="1314781"/>
    <lineage>
        <taxon>Eukaryota</taxon>
        <taxon>Fungi</taxon>
        <taxon>Dikarya</taxon>
        <taxon>Basidiomycota</taxon>
        <taxon>Agaricomycotina</taxon>
        <taxon>Agaricomycetes</taxon>
        <taxon>Auriculariales</taxon>
        <taxon>Exidiaceae</taxon>
        <taxon>Exidia</taxon>
    </lineage>
</organism>
<dbReference type="EMBL" id="KV426201">
    <property type="protein sequence ID" value="KZV85057.1"/>
    <property type="molecule type" value="Genomic_DNA"/>
</dbReference>
<dbReference type="STRING" id="1314781.A0A165DPN7"/>
<gene>
    <name evidence="3" type="ORF">EXIGLDRAFT_841733</name>
</gene>
<keyword evidence="2" id="KW-1133">Transmembrane helix</keyword>
<feature type="compositionally biased region" description="Basic and acidic residues" evidence="1">
    <location>
        <begin position="370"/>
        <end position="383"/>
    </location>
</feature>
<name>A0A165DPN7_EXIGL</name>
<feature type="compositionally biased region" description="Pro residues" evidence="1">
    <location>
        <begin position="92"/>
        <end position="101"/>
    </location>
</feature>
<feature type="compositionally biased region" description="Low complexity" evidence="1">
    <location>
        <begin position="247"/>
        <end position="262"/>
    </location>
</feature>
<reference evidence="3 4" key="1">
    <citation type="journal article" date="2016" name="Mol. Biol. Evol.">
        <title>Comparative Genomics of Early-Diverging Mushroom-Forming Fungi Provides Insights into the Origins of Lignocellulose Decay Capabilities.</title>
        <authorList>
            <person name="Nagy L.G."/>
            <person name="Riley R."/>
            <person name="Tritt A."/>
            <person name="Adam C."/>
            <person name="Daum C."/>
            <person name="Floudas D."/>
            <person name="Sun H."/>
            <person name="Yadav J.S."/>
            <person name="Pangilinan J."/>
            <person name="Larsson K.H."/>
            <person name="Matsuura K."/>
            <person name="Barry K."/>
            <person name="Labutti K."/>
            <person name="Kuo R."/>
            <person name="Ohm R.A."/>
            <person name="Bhattacharya S.S."/>
            <person name="Shirouzu T."/>
            <person name="Yoshinaga Y."/>
            <person name="Martin F.M."/>
            <person name="Grigoriev I.V."/>
            <person name="Hibbett D.S."/>
        </authorList>
    </citation>
    <scope>NUCLEOTIDE SEQUENCE [LARGE SCALE GENOMIC DNA]</scope>
    <source>
        <strain evidence="3 4">HHB12029</strain>
    </source>
</reference>
<feature type="region of interest" description="Disordered" evidence="1">
    <location>
        <begin position="279"/>
        <end position="383"/>
    </location>
</feature>
<feature type="compositionally biased region" description="Polar residues" evidence="1">
    <location>
        <begin position="106"/>
        <end position="123"/>
    </location>
</feature>
<evidence type="ECO:0000256" key="1">
    <source>
        <dbReference type="SAM" id="MobiDB-lite"/>
    </source>
</evidence>
<evidence type="ECO:0000313" key="3">
    <source>
        <dbReference type="EMBL" id="KZV85057.1"/>
    </source>
</evidence>
<feature type="compositionally biased region" description="Pro residues" evidence="1">
    <location>
        <begin position="317"/>
        <end position="333"/>
    </location>
</feature>
<protein>
    <recommendedName>
        <fullName evidence="5">Transmembrane protein</fullName>
    </recommendedName>
</protein>
<feature type="transmembrane region" description="Helical" evidence="2">
    <location>
        <begin position="6"/>
        <end position="26"/>
    </location>
</feature>
<accession>A0A165DPN7</accession>
<feature type="compositionally biased region" description="Polar residues" evidence="1">
    <location>
        <begin position="336"/>
        <end position="346"/>
    </location>
</feature>
<proteinExistence type="predicted"/>
<feature type="region of interest" description="Disordered" evidence="1">
    <location>
        <begin position="144"/>
        <end position="182"/>
    </location>
</feature>
<dbReference type="InParanoid" id="A0A165DPN7"/>
<dbReference type="Proteomes" id="UP000077266">
    <property type="component" value="Unassembled WGS sequence"/>
</dbReference>
<keyword evidence="2" id="KW-0812">Transmembrane</keyword>
<feature type="non-terminal residue" evidence="3">
    <location>
        <position position="1"/>
    </location>
</feature>
<feature type="compositionally biased region" description="Polar residues" evidence="1">
    <location>
        <begin position="286"/>
        <end position="296"/>
    </location>
</feature>
<sequence length="383" mass="41533">MGPPALYIVGGVVVAAGAVIAFKELVYDPYIHPRIEAYFARLEGRRLARAHLAEAQFLTEQRPVSYPVRRPKDVELRDVRRRKNYVDVDETPTPPRSPLPGPSTSRQFGLQTPTPTESLSTHQEQAPLIDLGPFADPLIETAAAAPHTRDRSTPSLLRTPPPPPGMGIMRPSAPGPAPVEDDDDLVLSFISDRLRAQRHGPSPEHGRGSSSPAEEHEDVIRLPMPSSSPSSPRALTSETFVPPEPRSPSMRTMSSASASSRAISPFAVDSRAISPFAVEDSHSFDNYHSGTGTGTLRRSVLSPIPSSSLTAAHRSPPGQPSPPPYRPGPPSPRSPTMSASSWSLTSDPDAEWHASDADEVEFDFADADDEHEHDRRNGEFDGR</sequence>
<feature type="region of interest" description="Disordered" evidence="1">
    <location>
        <begin position="80"/>
        <end position="123"/>
    </location>
</feature>
<evidence type="ECO:0000256" key="2">
    <source>
        <dbReference type="SAM" id="Phobius"/>
    </source>
</evidence>
<dbReference type="OrthoDB" id="3329009at2759"/>
<evidence type="ECO:0000313" key="4">
    <source>
        <dbReference type="Proteomes" id="UP000077266"/>
    </source>
</evidence>
<evidence type="ECO:0008006" key="5">
    <source>
        <dbReference type="Google" id="ProtNLM"/>
    </source>
</evidence>
<feature type="region of interest" description="Disordered" evidence="1">
    <location>
        <begin position="194"/>
        <end position="262"/>
    </location>
</feature>
<dbReference type="AlphaFoldDB" id="A0A165DPN7"/>
<feature type="compositionally biased region" description="Acidic residues" evidence="1">
    <location>
        <begin position="357"/>
        <end position="369"/>
    </location>
</feature>
<keyword evidence="4" id="KW-1185">Reference proteome</keyword>